<dbReference type="Proteomes" id="UP000660708">
    <property type="component" value="Unassembled WGS sequence"/>
</dbReference>
<accession>A0A8I0N0U8</accession>
<dbReference type="SUPFAM" id="SSF54427">
    <property type="entry name" value="NTF2-like"/>
    <property type="match status" value="1"/>
</dbReference>
<dbReference type="Gene3D" id="3.10.450.50">
    <property type="match status" value="1"/>
</dbReference>
<comment type="caution">
    <text evidence="2">The sequence shown here is derived from an EMBL/GenBank/DDBJ whole genome shotgun (WGS) entry which is preliminary data.</text>
</comment>
<name>A0A8I0N0U8_9GAMM</name>
<gene>
    <name evidence="2" type="ORF">PPEP_b0738</name>
</gene>
<evidence type="ECO:0000259" key="1">
    <source>
        <dbReference type="Pfam" id="PF12680"/>
    </source>
</evidence>
<reference evidence="2 3" key="1">
    <citation type="submission" date="2015-06" db="EMBL/GenBank/DDBJ databases">
        <title>Genome sequence of Pseudoalteromonas peptidolytica.</title>
        <authorList>
            <person name="Xie B.-B."/>
            <person name="Rong J.-C."/>
            <person name="Qin Q.-L."/>
            <person name="Zhang Y.-Z."/>
        </authorList>
    </citation>
    <scope>NUCLEOTIDE SEQUENCE [LARGE SCALE GENOMIC DNA]</scope>
    <source>
        <strain evidence="2 3">F12-50-A1</strain>
    </source>
</reference>
<protein>
    <recommendedName>
        <fullName evidence="1">SnoaL-like domain-containing protein</fullName>
    </recommendedName>
</protein>
<sequence length="122" mass="13543">METLVKNYISAYNQFDIEGMLTLLTDDVVFENLANGEITTRTTSKMEFADLANQSAKVFSERTQSLTAATQDNDLFIVDVTYKAKLAQDLANGMKAGQSISLQGRSEFAFRDGKICLIRDIS</sequence>
<dbReference type="InterPro" id="IPR032710">
    <property type="entry name" value="NTF2-like_dom_sf"/>
</dbReference>
<keyword evidence="3" id="KW-1185">Reference proteome</keyword>
<dbReference type="Pfam" id="PF12680">
    <property type="entry name" value="SnoaL_2"/>
    <property type="match status" value="1"/>
</dbReference>
<organism evidence="2 3">
    <name type="scientific">Pseudoalteromonas peptidolytica F12-50-A1</name>
    <dbReference type="NCBI Taxonomy" id="1315280"/>
    <lineage>
        <taxon>Bacteria</taxon>
        <taxon>Pseudomonadati</taxon>
        <taxon>Pseudomonadota</taxon>
        <taxon>Gammaproteobacteria</taxon>
        <taxon>Alteromonadales</taxon>
        <taxon>Pseudoalteromonadaceae</taxon>
        <taxon>Pseudoalteromonas</taxon>
    </lineage>
</organism>
<dbReference type="RefSeq" id="WP_125251248.1">
    <property type="nucleotide sequence ID" value="NZ_AQHF01000034.1"/>
</dbReference>
<dbReference type="AlphaFoldDB" id="A0A8I0N0U8"/>
<feature type="domain" description="SnoaL-like" evidence="1">
    <location>
        <begin position="5"/>
        <end position="116"/>
    </location>
</feature>
<proteinExistence type="predicted"/>
<evidence type="ECO:0000313" key="2">
    <source>
        <dbReference type="EMBL" id="MBE0348882.1"/>
    </source>
</evidence>
<dbReference type="EMBL" id="AQHF01000034">
    <property type="protein sequence ID" value="MBE0348882.1"/>
    <property type="molecule type" value="Genomic_DNA"/>
</dbReference>
<evidence type="ECO:0000313" key="3">
    <source>
        <dbReference type="Proteomes" id="UP000660708"/>
    </source>
</evidence>
<dbReference type="InterPro" id="IPR037401">
    <property type="entry name" value="SnoaL-like"/>
</dbReference>